<evidence type="ECO:0000256" key="2">
    <source>
        <dbReference type="ARBA" id="ARBA00022840"/>
    </source>
</evidence>
<dbReference type="Pfam" id="PF08751">
    <property type="entry name" value="TrwC"/>
    <property type="match status" value="1"/>
</dbReference>
<dbReference type="GO" id="GO:0005524">
    <property type="term" value="F:ATP binding"/>
    <property type="evidence" value="ECO:0007669"/>
    <property type="project" value="UniProtKB-KW"/>
</dbReference>
<sequence length="894" mass="96967">MHGGVVAYCGAAADARKYLERDRSSADDYYLAEGTGLALRYVATPETVHLAGVMDGDIYERWVAGLQIDGPKAGRPKGRLRNDKAANRFMEFTVNGPKTWSLAAAQEPKIAEAYDAAQERAAQEIIGWLARHSTTRVGPRGRQVQVPVAEIEAAVIRHYTSRAGDPHRHLHVQINTRVLAKVMGSTGWRGLHTIGMRDAIAAINGIGHASMMCDPEFRATLAAHGFHVDLDTGELTELTPYVSAFSARSRQIEQNMDRYEASWRRDHPGQEPGPRLLQAWDRRAWADERPDKIVPTSGADLECAWRDHLADLGYRPPTRPATLEVTRIGRLRRIELTAEVLTRLGARRSAWNIADVRGEVEQLIAAAGVITQAAVRHELTEDLAARVLAASQSLLDRDDVPEHVRSLTSPHVLAVEHHLTSRLAKRAESGSPPATRTVSAIQRDSSRRERLTREQVLAAAHLASTEALVVVEGAAGTGKTATLAATQAALADAGRRMLVVAPTLKAAKVAAGQVGATSYSAAWLLHQHGFRWDDHGHWAHDAAIPGPDARLRRGDLLVVDEAGMLDQDTAVALIHVADETGARLALIGDRHQLPAVGRGGVLDLASRYATNRCIDLDGVRRFTDPGYAHLSLQMRAGDRPGETFDQLLARGEIVIHPSDVERLTELAALAIGMDPSGQNGECVVIADTREAAARINTLVHHTRRLAGQVTEEITTNAGERIGIGDKIATRRNNPDADVANRDTWTVTGRDKHGLVVHGDAGRRHLPMAYVHHDVELAYATTTYGIQGATAHDAHVLVGGHTSAASAYVGMTRGRDHNTAHLVADSVEDARQQWIDIFGHDRADLGPARAARRALEDIDRYGPRPAARRPLRPGAQADPLATFRPAPATTPGIGL</sequence>
<organism evidence="5 6">
    <name type="scientific">Nocardioides panzhihuensis</name>
    <dbReference type="NCBI Taxonomy" id="860243"/>
    <lineage>
        <taxon>Bacteria</taxon>
        <taxon>Bacillati</taxon>
        <taxon>Actinomycetota</taxon>
        <taxon>Actinomycetes</taxon>
        <taxon>Propionibacteriales</taxon>
        <taxon>Nocardioidaceae</taxon>
        <taxon>Nocardioides</taxon>
    </lineage>
</organism>
<keyword evidence="1" id="KW-0547">Nucleotide-binding</keyword>
<dbReference type="GO" id="GO:0006310">
    <property type="term" value="P:DNA recombination"/>
    <property type="evidence" value="ECO:0007669"/>
    <property type="project" value="TreeGrafter"/>
</dbReference>
<dbReference type="RefSeq" id="WP_179660323.1">
    <property type="nucleotide sequence ID" value="NZ_JACBZR010000001.1"/>
</dbReference>
<dbReference type="InterPro" id="IPR027417">
    <property type="entry name" value="P-loop_NTPase"/>
</dbReference>
<evidence type="ECO:0000313" key="6">
    <source>
        <dbReference type="Proteomes" id="UP000564496"/>
    </source>
</evidence>
<protein>
    <submittedName>
        <fullName evidence="5">Conjugative relaxase-like TrwC/TraI family protein</fullName>
    </submittedName>
</protein>
<dbReference type="SUPFAM" id="SSF55464">
    <property type="entry name" value="Origin of replication-binding domain, RBD-like"/>
    <property type="match status" value="1"/>
</dbReference>
<dbReference type="Pfam" id="PF13604">
    <property type="entry name" value="AAA_30"/>
    <property type="match status" value="1"/>
</dbReference>
<accession>A0A7Z0DRI6</accession>
<evidence type="ECO:0000256" key="1">
    <source>
        <dbReference type="ARBA" id="ARBA00022741"/>
    </source>
</evidence>
<evidence type="ECO:0000313" key="5">
    <source>
        <dbReference type="EMBL" id="NYI80097.1"/>
    </source>
</evidence>
<dbReference type="Proteomes" id="UP000564496">
    <property type="component" value="Unassembled WGS sequence"/>
</dbReference>
<dbReference type="GO" id="GO:0009338">
    <property type="term" value="C:exodeoxyribonuclease V complex"/>
    <property type="evidence" value="ECO:0007669"/>
    <property type="project" value="TreeGrafter"/>
</dbReference>
<dbReference type="PANTHER" id="PTHR43788:SF6">
    <property type="entry name" value="DNA HELICASE B"/>
    <property type="match status" value="1"/>
</dbReference>
<name>A0A7Z0DRI6_9ACTN</name>
<proteinExistence type="predicted"/>
<dbReference type="InterPro" id="IPR050534">
    <property type="entry name" value="Coronavir_polyprotein_1ab"/>
</dbReference>
<reference evidence="5 6" key="1">
    <citation type="submission" date="2020-07" db="EMBL/GenBank/DDBJ databases">
        <title>Sequencing the genomes of 1000 actinobacteria strains.</title>
        <authorList>
            <person name="Klenk H.-P."/>
        </authorList>
    </citation>
    <scope>NUCLEOTIDE SEQUENCE [LARGE SCALE GENOMIC DNA]</scope>
    <source>
        <strain evidence="5 6">DSM 26487</strain>
    </source>
</reference>
<dbReference type="NCBIfam" id="NF041492">
    <property type="entry name" value="MobF"/>
    <property type="match status" value="1"/>
</dbReference>
<keyword evidence="2" id="KW-0067">ATP-binding</keyword>
<dbReference type="SUPFAM" id="SSF52540">
    <property type="entry name" value="P-loop containing nucleoside triphosphate hydrolases"/>
    <property type="match status" value="1"/>
</dbReference>
<feature type="compositionally biased region" description="Polar residues" evidence="3">
    <location>
        <begin position="432"/>
        <end position="443"/>
    </location>
</feature>
<feature type="region of interest" description="Disordered" evidence="3">
    <location>
        <begin position="424"/>
        <end position="445"/>
    </location>
</feature>
<comment type="caution">
    <text evidence="5">The sequence shown here is derived from an EMBL/GenBank/DDBJ whole genome shotgun (WGS) entry which is preliminary data.</text>
</comment>
<dbReference type="PANTHER" id="PTHR43788">
    <property type="entry name" value="DNA2/NAM7 HELICASE FAMILY MEMBER"/>
    <property type="match status" value="1"/>
</dbReference>
<evidence type="ECO:0000259" key="4">
    <source>
        <dbReference type="Pfam" id="PF08751"/>
    </source>
</evidence>
<keyword evidence="6" id="KW-1185">Reference proteome</keyword>
<dbReference type="GO" id="GO:0017116">
    <property type="term" value="F:single-stranded DNA helicase activity"/>
    <property type="evidence" value="ECO:0007669"/>
    <property type="project" value="TreeGrafter"/>
</dbReference>
<gene>
    <name evidence="5" type="ORF">BJ988_004745</name>
</gene>
<feature type="domain" description="TrwC relaxase" evidence="4">
    <location>
        <begin position="12"/>
        <end position="311"/>
    </location>
</feature>
<dbReference type="AlphaFoldDB" id="A0A7Z0DRI6"/>
<dbReference type="EMBL" id="JACBZR010000001">
    <property type="protein sequence ID" value="NYI80097.1"/>
    <property type="molecule type" value="Genomic_DNA"/>
</dbReference>
<dbReference type="InterPro" id="IPR014862">
    <property type="entry name" value="TrwC"/>
</dbReference>
<dbReference type="Gene3D" id="2.30.30.940">
    <property type="match status" value="1"/>
</dbReference>
<evidence type="ECO:0000256" key="3">
    <source>
        <dbReference type="SAM" id="MobiDB-lite"/>
    </source>
</evidence>
<dbReference type="Gene3D" id="3.40.50.300">
    <property type="entry name" value="P-loop containing nucleotide triphosphate hydrolases"/>
    <property type="match status" value="2"/>
</dbReference>
<feature type="region of interest" description="Disordered" evidence="3">
    <location>
        <begin position="859"/>
        <end position="894"/>
    </location>
</feature>